<proteinExistence type="predicted"/>
<dbReference type="EMBL" id="FOXF01000075">
    <property type="protein sequence ID" value="SFP76943.1"/>
    <property type="molecule type" value="Genomic_DNA"/>
</dbReference>
<dbReference type="InterPro" id="IPR045584">
    <property type="entry name" value="Pilin-like"/>
</dbReference>
<reference evidence="1 2" key="1">
    <citation type="submission" date="2016-10" db="EMBL/GenBank/DDBJ databases">
        <authorList>
            <person name="Varghese N."/>
            <person name="Submissions S."/>
        </authorList>
    </citation>
    <scope>NUCLEOTIDE SEQUENCE [LARGE SCALE GENOMIC DNA]</scope>
    <source>
        <strain evidence="1 2">DSM 1361</strain>
    </source>
</reference>
<dbReference type="InterPro" id="IPR012902">
    <property type="entry name" value="N_methyl_site"/>
</dbReference>
<dbReference type="Gene3D" id="3.30.700.10">
    <property type="entry name" value="Glycoprotein, Type 4 Pilin"/>
    <property type="match status" value="1"/>
</dbReference>
<organism evidence="1 2">
    <name type="scientific">Ruminobacter amylophilus</name>
    <dbReference type="NCBI Taxonomy" id="867"/>
    <lineage>
        <taxon>Bacteria</taxon>
        <taxon>Pseudomonadati</taxon>
        <taxon>Pseudomonadota</taxon>
        <taxon>Gammaproteobacteria</taxon>
        <taxon>Aeromonadales</taxon>
        <taxon>Succinivibrionaceae</taxon>
        <taxon>Ruminobacter</taxon>
    </lineage>
</organism>
<dbReference type="RefSeq" id="WP_093143799.1">
    <property type="nucleotide sequence ID" value="NZ_FOXF01000075.1"/>
</dbReference>
<sequence length="230" mass="25331">MRAVSGHNYFRKFRKGFSLIELVCVIVLLGILASAAAPKYMALQRDARIARLEALKGALKSADSMIMAKAAVQGDNLNAESYTDTNNYFEYNGVKYYKKYGHIDRNNMGYFIDGTPPGAVDKGIAKSRTEKVAGHQFRCRSFVGVCEYEWCDCYEGKTKVPGFPNDNGKVVGNSGQTSNDAAKAAQYFIPHGMEPSKFETDLCLVVYQQPVKLKDGSIYPSKVAVISDGC</sequence>
<dbReference type="Pfam" id="PF07963">
    <property type="entry name" value="N_methyl"/>
    <property type="match status" value="1"/>
</dbReference>
<dbReference type="Proteomes" id="UP000243745">
    <property type="component" value="Unassembled WGS sequence"/>
</dbReference>
<keyword evidence="2" id="KW-1185">Reference proteome</keyword>
<dbReference type="AlphaFoldDB" id="A0A662ZKC0"/>
<accession>A0A662ZKC0</accession>
<name>A0A662ZKC0_9GAMM</name>
<evidence type="ECO:0000313" key="2">
    <source>
        <dbReference type="Proteomes" id="UP000243745"/>
    </source>
</evidence>
<dbReference type="SUPFAM" id="SSF54523">
    <property type="entry name" value="Pili subunits"/>
    <property type="match status" value="1"/>
</dbReference>
<evidence type="ECO:0000313" key="1">
    <source>
        <dbReference type="EMBL" id="SFP76943.1"/>
    </source>
</evidence>
<dbReference type="NCBIfam" id="TIGR02532">
    <property type="entry name" value="IV_pilin_GFxxxE"/>
    <property type="match status" value="1"/>
</dbReference>
<protein>
    <submittedName>
        <fullName evidence="1">N-terminal methylation site-containing protein</fullName>
    </submittedName>
</protein>
<gene>
    <name evidence="1" type="ORF">SAMN02910344_02263</name>
</gene>
<dbReference type="OrthoDB" id="6266130at2"/>